<evidence type="ECO:0000313" key="4">
    <source>
        <dbReference type="Proteomes" id="UP000005240"/>
    </source>
</evidence>
<dbReference type="EnsemblFungi" id="PTTG_06803-t43_1">
    <property type="protein sequence ID" value="PTTG_06803-t43_1-p1"/>
    <property type="gene ID" value="PTTG_06803"/>
</dbReference>
<feature type="compositionally biased region" description="Pro residues" evidence="1">
    <location>
        <begin position="100"/>
        <end position="109"/>
    </location>
</feature>
<evidence type="ECO:0000313" key="2">
    <source>
        <dbReference type="EMBL" id="OAV91295.1"/>
    </source>
</evidence>
<dbReference type="VEuPathDB" id="FungiDB:PTTG_06803"/>
<feature type="region of interest" description="Disordered" evidence="1">
    <location>
        <begin position="1"/>
        <end position="26"/>
    </location>
</feature>
<protein>
    <submittedName>
        <fullName evidence="2 3">Uncharacterized protein</fullName>
    </submittedName>
</protein>
<name>A0A180GF60_PUCT1</name>
<dbReference type="OrthoDB" id="2498268at2759"/>
<reference evidence="2" key="2">
    <citation type="submission" date="2016-05" db="EMBL/GenBank/DDBJ databases">
        <title>Comparative analysis highlights variable genome content of wheat rusts and divergence of the mating loci.</title>
        <authorList>
            <person name="Cuomo C.A."/>
            <person name="Bakkeren G."/>
            <person name="Szabo L."/>
            <person name="Khalil H."/>
            <person name="Joly D."/>
            <person name="Goldberg J."/>
            <person name="Young S."/>
            <person name="Zeng Q."/>
            <person name="Fellers J."/>
        </authorList>
    </citation>
    <scope>NUCLEOTIDE SEQUENCE [LARGE SCALE GENOMIC DNA]</scope>
    <source>
        <strain evidence="2">1-1 BBBD Race 1</strain>
    </source>
</reference>
<evidence type="ECO:0000313" key="3">
    <source>
        <dbReference type="EnsemblFungi" id="PTTG_06803-t43_1-p1"/>
    </source>
</evidence>
<feature type="region of interest" description="Disordered" evidence="1">
    <location>
        <begin position="345"/>
        <end position="378"/>
    </location>
</feature>
<accession>A0A180GF60</accession>
<proteinExistence type="predicted"/>
<feature type="compositionally biased region" description="Low complexity" evidence="1">
    <location>
        <begin position="358"/>
        <end position="378"/>
    </location>
</feature>
<feature type="compositionally biased region" description="Pro residues" evidence="1">
    <location>
        <begin position="125"/>
        <end position="135"/>
    </location>
</feature>
<reference evidence="3" key="4">
    <citation type="submission" date="2025-05" db="UniProtKB">
        <authorList>
            <consortium name="EnsemblFungi"/>
        </authorList>
    </citation>
    <scope>IDENTIFICATION</scope>
    <source>
        <strain evidence="3">isolate 1-1 / race 1 (BBBD)</strain>
    </source>
</reference>
<keyword evidence="4" id="KW-1185">Reference proteome</keyword>
<gene>
    <name evidence="2" type="ORF">PTTG_06803</name>
</gene>
<sequence length="487" mass="53444">MRALAEARAHNPATANGSDPLPTTPRLRIRTVSTARMGDQTLDFSEWLHHPITPPEERHVPSLFDGTSHLVEERNWRQDTFIRSQAMDPSLLTPASSQARPPPTHPPPSSVSKNLTQRTAVPASDPEPPQPPPALPTNWVPSDRNRIIIDWKTNEPDMDLFKATVIDRIKTLVSVGLGLFAAEQEESGNLYWNIVIPSGGIFAASHKTALDSAEIFTRFLEVAEGTLESKQIVCRIHQKDPKVAAQAESALRQLTRTHAGGAPVPIAPTEEPLEGRLITQLHMIHEPAKGLSGSPEANICVNPDNPKQYFKLTMTRASKWAKLIRSNPEEVTLEIPPKTLAFKFKSKHEHDHDEDSEPTSAAPASSSGPLAPAPTPALDTAPAWAVSMQAAMVSITPEPPPQALPTSAPSTPLADTSTLDDFFRYAHVRIDQVEEALNKLGITHWSMFKCHEVKELTNSEFPDAPARALIKSANSYGRYLHQTSQFP</sequence>
<evidence type="ECO:0000256" key="1">
    <source>
        <dbReference type="SAM" id="MobiDB-lite"/>
    </source>
</evidence>
<reference evidence="2" key="1">
    <citation type="submission" date="2009-11" db="EMBL/GenBank/DDBJ databases">
        <authorList>
            <consortium name="The Broad Institute Genome Sequencing Platform"/>
            <person name="Ward D."/>
            <person name="Feldgarden M."/>
            <person name="Earl A."/>
            <person name="Young S.K."/>
            <person name="Zeng Q."/>
            <person name="Koehrsen M."/>
            <person name="Alvarado L."/>
            <person name="Berlin A."/>
            <person name="Bochicchio J."/>
            <person name="Borenstein D."/>
            <person name="Chapman S.B."/>
            <person name="Chen Z."/>
            <person name="Engels R."/>
            <person name="Freedman E."/>
            <person name="Gellesch M."/>
            <person name="Goldberg J."/>
            <person name="Griggs A."/>
            <person name="Gujja S."/>
            <person name="Heilman E."/>
            <person name="Heiman D."/>
            <person name="Hepburn T."/>
            <person name="Howarth C."/>
            <person name="Jen D."/>
            <person name="Larson L."/>
            <person name="Lewis B."/>
            <person name="Mehta T."/>
            <person name="Park D."/>
            <person name="Pearson M."/>
            <person name="Roberts A."/>
            <person name="Saif S."/>
            <person name="Shea T."/>
            <person name="Shenoy N."/>
            <person name="Sisk P."/>
            <person name="Stolte C."/>
            <person name="Sykes S."/>
            <person name="Thomson T."/>
            <person name="Walk T."/>
            <person name="White J."/>
            <person name="Yandava C."/>
            <person name="Izard J."/>
            <person name="Baranova O.V."/>
            <person name="Blanton J.M."/>
            <person name="Tanner A.C."/>
            <person name="Dewhirst F.E."/>
            <person name="Haas B."/>
            <person name="Nusbaum C."/>
            <person name="Birren B."/>
        </authorList>
    </citation>
    <scope>NUCLEOTIDE SEQUENCE [LARGE SCALE GENOMIC DNA]</scope>
    <source>
        <strain evidence="2">1-1 BBBD Race 1</strain>
    </source>
</reference>
<organism evidence="2">
    <name type="scientific">Puccinia triticina (isolate 1-1 / race 1 (BBBD))</name>
    <name type="common">Brown leaf rust fungus</name>
    <dbReference type="NCBI Taxonomy" id="630390"/>
    <lineage>
        <taxon>Eukaryota</taxon>
        <taxon>Fungi</taxon>
        <taxon>Dikarya</taxon>
        <taxon>Basidiomycota</taxon>
        <taxon>Pucciniomycotina</taxon>
        <taxon>Pucciniomycetes</taxon>
        <taxon>Pucciniales</taxon>
        <taxon>Pucciniaceae</taxon>
        <taxon>Puccinia</taxon>
    </lineage>
</organism>
<dbReference type="Proteomes" id="UP000005240">
    <property type="component" value="Unassembled WGS sequence"/>
</dbReference>
<feature type="region of interest" description="Disordered" evidence="1">
    <location>
        <begin position="92"/>
        <end position="140"/>
    </location>
</feature>
<reference evidence="3 4" key="3">
    <citation type="journal article" date="2017" name="G3 (Bethesda)">
        <title>Comparative analysis highlights variable genome content of wheat rusts and divergence of the mating loci.</title>
        <authorList>
            <person name="Cuomo C.A."/>
            <person name="Bakkeren G."/>
            <person name="Khalil H.B."/>
            <person name="Panwar V."/>
            <person name="Joly D."/>
            <person name="Linning R."/>
            <person name="Sakthikumar S."/>
            <person name="Song X."/>
            <person name="Adiconis X."/>
            <person name="Fan L."/>
            <person name="Goldberg J.M."/>
            <person name="Levin J.Z."/>
            <person name="Young S."/>
            <person name="Zeng Q."/>
            <person name="Anikster Y."/>
            <person name="Bruce M."/>
            <person name="Wang M."/>
            <person name="Yin C."/>
            <person name="McCallum B."/>
            <person name="Szabo L.J."/>
            <person name="Hulbert S."/>
            <person name="Chen X."/>
            <person name="Fellers J.P."/>
        </authorList>
    </citation>
    <scope>NUCLEOTIDE SEQUENCE</scope>
    <source>
        <strain evidence="4">Isolate 1-1 / race 1 (BBBD)</strain>
        <strain evidence="3">isolate 1-1 / race 1 (BBBD)</strain>
    </source>
</reference>
<dbReference type="EMBL" id="ADAS02000083">
    <property type="protein sequence ID" value="OAV91295.1"/>
    <property type="molecule type" value="Genomic_DNA"/>
</dbReference>
<dbReference type="AlphaFoldDB" id="A0A180GF60"/>